<protein>
    <submittedName>
        <fullName evidence="1">Uncharacterized protein</fullName>
    </submittedName>
</protein>
<dbReference type="Proteomes" id="UP000243250">
    <property type="component" value="Unassembled WGS sequence"/>
</dbReference>
<sequence>MTPNPRAGVDRAQANLLGLAAALVLLTTVATGSVVLANVALADADTDPGARHAAEAVADRLVAADANHTRRANAVSETEIRTLALTDVERLAPSVRDRDVRVRLGDDVLLERGDPDGPTVRRLVRVERYEERSVTVDLSARQRVSLPNRTSAVELDVTTNGSTTLTVVRTNDRIVLRDRSGLTGRYEFRTTRLEPPQLSFTLDDGIDGRAVVRWTVTNATVEPLEVTVDG</sequence>
<gene>
    <name evidence="1" type="ORF">SAMN04488124_0766</name>
</gene>
<dbReference type="STRING" id="555875.SAMN04488124_0766"/>
<dbReference type="InterPro" id="IPR055687">
    <property type="entry name" value="DUF7263"/>
</dbReference>
<proteinExistence type="predicted"/>
<evidence type="ECO:0000313" key="1">
    <source>
        <dbReference type="EMBL" id="SFR36410.1"/>
    </source>
</evidence>
<reference evidence="2" key="1">
    <citation type="submission" date="2016-10" db="EMBL/GenBank/DDBJ databases">
        <authorList>
            <person name="Varghese N."/>
            <person name="Submissions S."/>
        </authorList>
    </citation>
    <scope>NUCLEOTIDE SEQUENCE [LARGE SCALE GENOMIC DNA]</scope>
    <source>
        <strain evidence="2">CGMCC 1.8711</strain>
    </source>
</reference>
<dbReference type="EMBL" id="FOYS01000001">
    <property type="protein sequence ID" value="SFR36410.1"/>
    <property type="molecule type" value="Genomic_DNA"/>
</dbReference>
<dbReference type="Pfam" id="PF23924">
    <property type="entry name" value="DUF7263"/>
    <property type="match status" value="1"/>
</dbReference>
<dbReference type="OrthoDB" id="270259at2157"/>
<dbReference type="AlphaFoldDB" id="A0A1I6G2Q9"/>
<keyword evidence="2" id="KW-1185">Reference proteome</keyword>
<organism evidence="1 2">
    <name type="scientific">Halogeometricum limi</name>
    <dbReference type="NCBI Taxonomy" id="555875"/>
    <lineage>
        <taxon>Archaea</taxon>
        <taxon>Methanobacteriati</taxon>
        <taxon>Methanobacteriota</taxon>
        <taxon>Stenosarchaea group</taxon>
        <taxon>Halobacteria</taxon>
        <taxon>Halobacteriales</taxon>
        <taxon>Haloferacaceae</taxon>
        <taxon>Halogeometricum</taxon>
    </lineage>
</organism>
<evidence type="ECO:0000313" key="2">
    <source>
        <dbReference type="Proteomes" id="UP000243250"/>
    </source>
</evidence>
<dbReference type="RefSeq" id="WP_089876883.1">
    <property type="nucleotide sequence ID" value="NZ_FOYS01000001.1"/>
</dbReference>
<name>A0A1I6G2Q9_9EURY</name>
<accession>A0A1I6G2Q9</accession>